<name>A0A9N9T2S6_DIABA</name>
<evidence type="ECO:0000313" key="2">
    <source>
        <dbReference type="Proteomes" id="UP001153709"/>
    </source>
</evidence>
<dbReference type="PANTHER" id="PTHR10773">
    <property type="entry name" value="DNA-DIRECTED RNA POLYMERASES I, II, AND III SUBUNIT RPABC2"/>
    <property type="match status" value="1"/>
</dbReference>
<dbReference type="OrthoDB" id="6748100at2759"/>
<gene>
    <name evidence="1" type="ORF">DIABBA_LOCUS7899</name>
</gene>
<dbReference type="EMBL" id="OU898280">
    <property type="protein sequence ID" value="CAG9834607.1"/>
    <property type="molecule type" value="Genomic_DNA"/>
</dbReference>
<organism evidence="1 2">
    <name type="scientific">Diabrotica balteata</name>
    <name type="common">Banded cucumber beetle</name>
    <dbReference type="NCBI Taxonomy" id="107213"/>
    <lineage>
        <taxon>Eukaryota</taxon>
        <taxon>Metazoa</taxon>
        <taxon>Ecdysozoa</taxon>
        <taxon>Arthropoda</taxon>
        <taxon>Hexapoda</taxon>
        <taxon>Insecta</taxon>
        <taxon>Pterygota</taxon>
        <taxon>Neoptera</taxon>
        <taxon>Endopterygota</taxon>
        <taxon>Coleoptera</taxon>
        <taxon>Polyphaga</taxon>
        <taxon>Cucujiformia</taxon>
        <taxon>Chrysomeloidea</taxon>
        <taxon>Chrysomelidae</taxon>
        <taxon>Galerucinae</taxon>
        <taxon>Diabroticina</taxon>
        <taxon>Diabroticites</taxon>
        <taxon>Diabrotica</taxon>
    </lineage>
</organism>
<dbReference type="AlphaFoldDB" id="A0A9N9T2S6"/>
<protein>
    <submittedName>
        <fullName evidence="1">Uncharacterized protein</fullName>
    </submittedName>
</protein>
<dbReference type="Proteomes" id="UP001153709">
    <property type="component" value="Chromosome 5"/>
</dbReference>
<sequence>MWGGGGEGRGCKIFQKSEGRKNNTKLKASKRIFYMVLESEKVSIFKPRKDQCDVCVSYKERHTSKEDYKLHILKKNEAMIAKSDALSLTVVSDVLVITMDKLQLHNFSIYLNNTQDVHLYVWHEANGGVTSNEFTSCIVDFLKKQTAYKKFILISDGCSYQTRNKVLASALANLSKTQNVEIEQIILEKGHTMMEVDSVHSTLEKKFRNFVKTFSLIIDFSKNTWLTGDNDPQTFTDIDNELDEISLCTIDHLNPSQRYVATSTIESFSQVSNINGLGHTDKIQMNIDTGDAKPFKKRPFPMSPYM</sequence>
<evidence type="ECO:0000313" key="1">
    <source>
        <dbReference type="EMBL" id="CAG9834607.1"/>
    </source>
</evidence>
<keyword evidence="2" id="KW-1185">Reference proteome</keyword>
<accession>A0A9N9T2S6</accession>
<dbReference type="PANTHER" id="PTHR10773:SF19">
    <property type="match status" value="1"/>
</dbReference>
<proteinExistence type="predicted"/>
<reference evidence="1" key="1">
    <citation type="submission" date="2022-01" db="EMBL/GenBank/DDBJ databases">
        <authorList>
            <person name="King R."/>
        </authorList>
    </citation>
    <scope>NUCLEOTIDE SEQUENCE</scope>
</reference>